<dbReference type="AlphaFoldDB" id="M8D1E8"/>
<feature type="compositionally biased region" description="Low complexity" evidence="1">
    <location>
        <begin position="58"/>
        <end position="73"/>
    </location>
</feature>
<evidence type="ECO:0000256" key="1">
    <source>
        <dbReference type="SAM" id="MobiDB-lite"/>
    </source>
</evidence>
<feature type="non-terminal residue" evidence="3">
    <location>
        <position position="409"/>
    </location>
</feature>
<name>M8D1E8_9BACL</name>
<keyword evidence="2" id="KW-0472">Membrane</keyword>
<organism evidence="3 4">
    <name type="scientific">Brevibacillus borstelensis AK1</name>
    <dbReference type="NCBI Taxonomy" id="1300222"/>
    <lineage>
        <taxon>Bacteria</taxon>
        <taxon>Bacillati</taxon>
        <taxon>Bacillota</taxon>
        <taxon>Bacilli</taxon>
        <taxon>Bacillales</taxon>
        <taxon>Paenibacillaceae</taxon>
        <taxon>Brevibacillus</taxon>
    </lineage>
</organism>
<feature type="region of interest" description="Disordered" evidence="1">
    <location>
        <begin position="41"/>
        <end position="77"/>
    </location>
</feature>
<evidence type="ECO:0000256" key="2">
    <source>
        <dbReference type="SAM" id="Phobius"/>
    </source>
</evidence>
<feature type="transmembrane region" description="Helical" evidence="2">
    <location>
        <begin position="12"/>
        <end position="32"/>
    </location>
</feature>
<dbReference type="Gene3D" id="1.10.287.700">
    <property type="entry name" value="Helix hairpin bin"/>
    <property type="match status" value="1"/>
</dbReference>
<accession>M8D1E8</accession>
<dbReference type="Proteomes" id="UP000012081">
    <property type="component" value="Unassembled WGS sequence"/>
</dbReference>
<evidence type="ECO:0000313" key="4">
    <source>
        <dbReference type="Proteomes" id="UP000012081"/>
    </source>
</evidence>
<feature type="region of interest" description="Disordered" evidence="1">
    <location>
        <begin position="369"/>
        <end position="409"/>
    </location>
</feature>
<keyword evidence="2" id="KW-0812">Transmembrane</keyword>
<keyword evidence="4" id="KW-1185">Reference proteome</keyword>
<gene>
    <name evidence="3" type="ORF">I532_24282</name>
</gene>
<dbReference type="EMBL" id="APBN01000022">
    <property type="protein sequence ID" value="EMT50039.1"/>
    <property type="molecule type" value="Genomic_DNA"/>
</dbReference>
<comment type="caution">
    <text evidence="3">The sequence shown here is derived from an EMBL/GenBank/DDBJ whole genome shotgun (WGS) entry which is preliminary data.</text>
</comment>
<feature type="compositionally biased region" description="Polar residues" evidence="1">
    <location>
        <begin position="369"/>
        <end position="399"/>
    </location>
</feature>
<protein>
    <submittedName>
        <fullName evidence="3">Phage tail tape measure protein, TP901 family</fullName>
    </submittedName>
</protein>
<keyword evidence="2" id="KW-1133">Transmembrane helix</keyword>
<feature type="compositionally biased region" description="Basic and acidic residues" evidence="1">
    <location>
        <begin position="400"/>
        <end position="409"/>
    </location>
</feature>
<evidence type="ECO:0000313" key="3">
    <source>
        <dbReference type="EMBL" id="EMT50039.1"/>
    </source>
</evidence>
<reference evidence="3 4" key="1">
    <citation type="submission" date="2013-03" db="EMBL/GenBank/DDBJ databases">
        <title>Assembly of a new bacterial strain Brevibacillus borstelensis AK1.</title>
        <authorList>
            <person name="Rajan I."/>
            <person name="PoliReddy D."/>
            <person name="Sugumar T."/>
            <person name="Rathinam K."/>
            <person name="Alqarawi S."/>
            <person name="Khalil A.B."/>
            <person name="Sivakumar N."/>
        </authorList>
    </citation>
    <scope>NUCLEOTIDE SEQUENCE [LARGE SCALE GENOMIC DNA]</scope>
    <source>
        <strain evidence="3 4">AK1</strain>
    </source>
</reference>
<dbReference type="STRING" id="1300222.I532_24282"/>
<proteinExistence type="predicted"/>
<dbReference type="RefSeq" id="WP_003392775.1">
    <property type="nucleotide sequence ID" value="NZ_APBN01000022.1"/>
</dbReference>
<sequence>MYRWFRKKQSRRLIAGVSVFLIVLLNLLWFAVPSEMVSANEKPTPNMIKADEKNDVKPGSGANGAAPGALPDGKGQDDTAYKAGKTFNNTFTYVLEVAKAVESISSSPSGGNIIVGTLGVVASGSKIFNEAGDTHWSVQLIEKGIDPALKAVEFRAAFNYQTVFTGAVNTAANVSWWTKLKNEFAWTTLQNGPASVFLAKVGAPFAAISAGFGVYDVVQGAKNNDGWKIAEGSVDIIGGLAGVALPFLLATPAAPIVAGIALGAAVVSTALKYRKEIAAAAKWVWNKGKELGRYAWNATKNFAANTWSAIKKTASQAWSATKQAASRAWAATKKTASRAWAATKKTASRAWAATKKTASRAWSATKKTASRAWSATKKTASRAWSATKKTASRAWSATKKNSEPRMVRN</sequence>